<protein>
    <submittedName>
        <fullName evidence="1">(Perigord truffle) hypothetical protein</fullName>
    </submittedName>
</protein>
<dbReference type="KEGG" id="tml:GSTUM_00000648001"/>
<organism evidence="1 2">
    <name type="scientific">Tuber melanosporum (strain Mel28)</name>
    <name type="common">Perigord black truffle</name>
    <dbReference type="NCBI Taxonomy" id="656061"/>
    <lineage>
        <taxon>Eukaryota</taxon>
        <taxon>Fungi</taxon>
        <taxon>Dikarya</taxon>
        <taxon>Ascomycota</taxon>
        <taxon>Pezizomycotina</taxon>
        <taxon>Pezizomycetes</taxon>
        <taxon>Pezizales</taxon>
        <taxon>Tuberaceae</taxon>
        <taxon>Tuber</taxon>
    </lineage>
</organism>
<evidence type="ECO:0000313" key="2">
    <source>
        <dbReference type="Proteomes" id="UP000006911"/>
    </source>
</evidence>
<dbReference type="EMBL" id="FN430108">
    <property type="protein sequence ID" value="CAZ82146.1"/>
    <property type="molecule type" value="Genomic_DNA"/>
</dbReference>
<sequence>MPRVSLAYNTLLFRRHVNHGYSGMVMLDNFSYPIVP</sequence>
<dbReference type="Proteomes" id="UP000006911">
    <property type="component" value="Unassembled WGS sequence"/>
</dbReference>
<gene>
    <name evidence="1" type="ORF">GSTUM_00000648001</name>
</gene>
<evidence type="ECO:0000313" key="1">
    <source>
        <dbReference type="EMBL" id="CAZ82146.1"/>
    </source>
</evidence>
<accession>D5GCA3</accession>
<keyword evidence="2" id="KW-1185">Reference proteome</keyword>
<dbReference type="AlphaFoldDB" id="D5GCA3"/>
<dbReference type="RefSeq" id="XP_002837955.1">
    <property type="nucleotide sequence ID" value="XM_002837909.1"/>
</dbReference>
<dbReference type="GeneID" id="9184824"/>
<dbReference type="HOGENOM" id="CLU_3360020_0_0_1"/>
<reference evidence="1 2" key="1">
    <citation type="journal article" date="2010" name="Nature">
        <title>Perigord black truffle genome uncovers evolutionary origins and mechanisms of symbiosis.</title>
        <authorList>
            <person name="Martin F."/>
            <person name="Kohler A."/>
            <person name="Murat C."/>
            <person name="Balestrini R."/>
            <person name="Coutinho P.M."/>
            <person name="Jaillon O."/>
            <person name="Montanini B."/>
            <person name="Morin E."/>
            <person name="Noel B."/>
            <person name="Percudani R."/>
            <person name="Porcel B."/>
            <person name="Rubini A."/>
            <person name="Amicucci A."/>
            <person name="Amselem J."/>
            <person name="Anthouard V."/>
            <person name="Arcioni S."/>
            <person name="Artiguenave F."/>
            <person name="Aury J.M."/>
            <person name="Ballario P."/>
            <person name="Bolchi A."/>
            <person name="Brenna A."/>
            <person name="Brun A."/>
            <person name="Buee M."/>
            <person name="Cantarel B."/>
            <person name="Chevalier G."/>
            <person name="Couloux A."/>
            <person name="Da Silva C."/>
            <person name="Denoeud F."/>
            <person name="Duplessis S."/>
            <person name="Ghignone S."/>
            <person name="Hilselberger B."/>
            <person name="Iotti M."/>
            <person name="Marcais B."/>
            <person name="Mello A."/>
            <person name="Miranda M."/>
            <person name="Pacioni G."/>
            <person name="Quesneville H."/>
            <person name="Riccioni C."/>
            <person name="Ruotolo R."/>
            <person name="Splivallo R."/>
            <person name="Stocchi V."/>
            <person name="Tisserant E."/>
            <person name="Viscomi A.R."/>
            <person name="Zambonelli A."/>
            <person name="Zampieri E."/>
            <person name="Henrissat B."/>
            <person name="Lebrun M.H."/>
            <person name="Paolocci F."/>
            <person name="Bonfante P."/>
            <person name="Ottonello S."/>
            <person name="Wincker P."/>
        </authorList>
    </citation>
    <scope>NUCLEOTIDE SEQUENCE [LARGE SCALE GENOMIC DNA]</scope>
    <source>
        <strain evidence="1 2">Mel28</strain>
    </source>
</reference>
<dbReference type="InParanoid" id="D5GCA3"/>
<name>D5GCA3_TUBMM</name>
<proteinExistence type="predicted"/>